<evidence type="ECO:0000313" key="3">
    <source>
        <dbReference type="Proteomes" id="UP000548582"/>
    </source>
</evidence>
<name>A0A848EF49_9PROT</name>
<dbReference type="EMBL" id="JABBKX010000003">
    <property type="protein sequence ID" value="NMJ42070.1"/>
    <property type="molecule type" value="Genomic_DNA"/>
</dbReference>
<comment type="caution">
    <text evidence="2">The sequence shown here is derived from an EMBL/GenBank/DDBJ whole genome shotgun (WGS) entry which is preliminary data.</text>
</comment>
<organism evidence="2 3">
    <name type="scientific">Neoroseomonas marina</name>
    <dbReference type="NCBI Taxonomy" id="1232220"/>
    <lineage>
        <taxon>Bacteria</taxon>
        <taxon>Pseudomonadati</taxon>
        <taxon>Pseudomonadota</taxon>
        <taxon>Alphaproteobacteria</taxon>
        <taxon>Acetobacterales</taxon>
        <taxon>Acetobacteraceae</taxon>
        <taxon>Neoroseomonas</taxon>
    </lineage>
</organism>
<keyword evidence="3" id="KW-1185">Reference proteome</keyword>
<gene>
    <name evidence="2" type="ORF">GWK16_12520</name>
</gene>
<feature type="signal peptide" evidence="1">
    <location>
        <begin position="1"/>
        <end position="18"/>
    </location>
</feature>
<proteinExistence type="predicted"/>
<evidence type="ECO:0000256" key="1">
    <source>
        <dbReference type="SAM" id="SignalP"/>
    </source>
</evidence>
<dbReference type="RefSeq" id="WP_170054290.1">
    <property type="nucleotide sequence ID" value="NZ_JABBKX010000003.1"/>
</dbReference>
<dbReference type="AlphaFoldDB" id="A0A848EF49"/>
<reference evidence="2 3" key="1">
    <citation type="submission" date="2020-03" db="EMBL/GenBank/DDBJ databases">
        <authorList>
            <person name="Sun Q."/>
        </authorList>
    </citation>
    <scope>NUCLEOTIDE SEQUENCE [LARGE SCALE GENOMIC DNA]</scope>
    <source>
        <strain evidence="2 3">JC162</strain>
    </source>
</reference>
<keyword evidence="1" id="KW-0732">Signal</keyword>
<accession>A0A848EF49</accession>
<feature type="chain" id="PRO_5032729173" evidence="1">
    <location>
        <begin position="19"/>
        <end position="149"/>
    </location>
</feature>
<protein>
    <submittedName>
        <fullName evidence="2">Uncharacterized protein</fullName>
    </submittedName>
</protein>
<dbReference type="Proteomes" id="UP000548582">
    <property type="component" value="Unassembled WGS sequence"/>
</dbReference>
<evidence type="ECO:0000313" key="2">
    <source>
        <dbReference type="EMBL" id="NMJ42070.1"/>
    </source>
</evidence>
<sequence length="149" mass="15442">MRRVLALAFCAVAMPAAADVPREVLDAVQHLPPSAALEAPLRAAPCAFAPTIRHLDRLPGNMAWARPEAVVILAGLPGLKTGERAVVLRPTRELLARAATRARIAEGGISLHAIDLAPLAADAPMPAFLAIHVAPPAAPPEGCVAQGTR</sequence>